<reference evidence="3" key="1">
    <citation type="submission" date="2020-04" db="EMBL/GenBank/DDBJ databases">
        <authorList>
            <person name="Zhang T."/>
        </authorList>
    </citation>
    <scope>NUCLEOTIDE SEQUENCE</scope>
    <source>
        <strain evidence="3">HKST-UBA02</strain>
    </source>
</reference>
<dbReference type="PANTHER" id="PTHR43566:SF2">
    <property type="entry name" value="DUF4143 DOMAIN-CONTAINING PROTEIN"/>
    <property type="match status" value="1"/>
</dbReference>
<dbReference type="InterPro" id="IPR025420">
    <property type="entry name" value="DUF4143"/>
</dbReference>
<dbReference type="GO" id="GO:0005524">
    <property type="term" value="F:ATP binding"/>
    <property type="evidence" value="ECO:0007669"/>
    <property type="project" value="UniProtKB-KW"/>
</dbReference>
<sequence length="393" mass="44061">MLDRDIANSLLEASRSYPVVAVTGPRQSGKTTLVRRLFPERPYVLLEEPDTRRFATEDPRGFLAQFTDGAILDEAQRAPDLFSYIQGIVDDDPRPGRFILTGSQQFGLMSGITQSLAGRVSMQVLLPFSYHELAPSETQADSVEMLLYQGAYPPVHDRQLDPTAWYSNYVTTYVERDVRQLVTVRDLTTFETFLRMCAARCGQLVNLTGLANDCGISHNTARSWLSILEASYIVGLAAPHFRNFNKRLVKSPKLYFLDPGLAAWLLEVRTPGQVRSHPMRGPLFETWVYSELLKGFMNRGQRPRIYFWRDRSGLEIDFVADCGTTLIPIEVKSGATFASEWLSPLEKWKGLAGNDAGQAWLVHGGERSGTRSGVETLAWNGISSVVEFLLKAE</sequence>
<evidence type="ECO:0000313" key="4">
    <source>
        <dbReference type="Proteomes" id="UP000739538"/>
    </source>
</evidence>
<proteinExistence type="predicted"/>
<dbReference type="PANTHER" id="PTHR43566">
    <property type="entry name" value="CONSERVED PROTEIN"/>
    <property type="match status" value="1"/>
</dbReference>
<evidence type="ECO:0000313" key="3">
    <source>
        <dbReference type="EMBL" id="MCA9758441.1"/>
    </source>
</evidence>
<feature type="domain" description="DUF4143" evidence="2">
    <location>
        <begin position="175"/>
        <end position="334"/>
    </location>
</feature>
<reference evidence="3" key="2">
    <citation type="journal article" date="2021" name="Microbiome">
        <title>Successional dynamics and alternative stable states in a saline activated sludge microbial community over 9 years.</title>
        <authorList>
            <person name="Wang Y."/>
            <person name="Ye J."/>
            <person name="Ju F."/>
            <person name="Liu L."/>
            <person name="Boyd J.A."/>
            <person name="Deng Y."/>
            <person name="Parks D.H."/>
            <person name="Jiang X."/>
            <person name="Yin X."/>
            <person name="Woodcroft B.J."/>
            <person name="Tyson G.W."/>
            <person name="Hugenholtz P."/>
            <person name="Polz M.F."/>
            <person name="Zhang T."/>
        </authorList>
    </citation>
    <scope>NUCLEOTIDE SEQUENCE</scope>
    <source>
        <strain evidence="3">HKST-UBA02</strain>
    </source>
</reference>
<comment type="caution">
    <text evidence="3">The sequence shown here is derived from an EMBL/GenBank/DDBJ whole genome shotgun (WGS) entry which is preliminary data.</text>
</comment>
<dbReference type="AlphaFoldDB" id="A0A956NGK8"/>
<keyword evidence="3" id="KW-0067">ATP-binding</keyword>
<evidence type="ECO:0000259" key="1">
    <source>
        <dbReference type="Pfam" id="PF13173"/>
    </source>
</evidence>
<name>A0A956NGK8_UNCEI</name>
<dbReference type="InterPro" id="IPR027417">
    <property type="entry name" value="P-loop_NTPase"/>
</dbReference>
<gene>
    <name evidence="3" type="ORF">KDA27_21775</name>
</gene>
<protein>
    <submittedName>
        <fullName evidence="3">ATP-binding protein</fullName>
    </submittedName>
</protein>
<dbReference type="Pfam" id="PF13635">
    <property type="entry name" value="DUF4143"/>
    <property type="match status" value="1"/>
</dbReference>
<dbReference type="InterPro" id="IPR041682">
    <property type="entry name" value="AAA_14"/>
</dbReference>
<feature type="domain" description="AAA" evidence="1">
    <location>
        <begin position="18"/>
        <end position="133"/>
    </location>
</feature>
<dbReference type="Pfam" id="PF13173">
    <property type="entry name" value="AAA_14"/>
    <property type="match status" value="1"/>
</dbReference>
<accession>A0A956NGK8</accession>
<evidence type="ECO:0000259" key="2">
    <source>
        <dbReference type="Pfam" id="PF13635"/>
    </source>
</evidence>
<dbReference type="SUPFAM" id="SSF52540">
    <property type="entry name" value="P-loop containing nucleoside triphosphate hydrolases"/>
    <property type="match status" value="1"/>
</dbReference>
<organism evidence="3 4">
    <name type="scientific">Eiseniibacteriota bacterium</name>
    <dbReference type="NCBI Taxonomy" id="2212470"/>
    <lineage>
        <taxon>Bacteria</taxon>
        <taxon>Candidatus Eiseniibacteriota</taxon>
    </lineage>
</organism>
<keyword evidence="3" id="KW-0547">Nucleotide-binding</keyword>
<dbReference type="Proteomes" id="UP000739538">
    <property type="component" value="Unassembled WGS sequence"/>
</dbReference>
<dbReference type="EMBL" id="JAGQHS010000174">
    <property type="protein sequence ID" value="MCA9758441.1"/>
    <property type="molecule type" value="Genomic_DNA"/>
</dbReference>